<dbReference type="OrthoDB" id="63241at2"/>
<dbReference type="Pfam" id="PF12146">
    <property type="entry name" value="Hydrolase_4"/>
    <property type="match status" value="1"/>
</dbReference>
<evidence type="ECO:0000313" key="3">
    <source>
        <dbReference type="EMBL" id="GBF04031.1"/>
    </source>
</evidence>
<name>A0A2I9DH99_9DEIO</name>
<dbReference type="Gene3D" id="3.40.50.1820">
    <property type="entry name" value="alpha/beta hydrolase"/>
    <property type="match status" value="1"/>
</dbReference>
<keyword evidence="1" id="KW-0732">Signal</keyword>
<organism evidence="3 4">
    <name type="scientific">Deinococcus aerius</name>
    <dbReference type="NCBI Taxonomy" id="200253"/>
    <lineage>
        <taxon>Bacteria</taxon>
        <taxon>Thermotogati</taxon>
        <taxon>Deinococcota</taxon>
        <taxon>Deinococci</taxon>
        <taxon>Deinococcales</taxon>
        <taxon>Deinococcaceae</taxon>
        <taxon>Deinococcus</taxon>
    </lineage>
</organism>
<protein>
    <submittedName>
        <fullName evidence="3">Hydrolase</fullName>
    </submittedName>
</protein>
<dbReference type="GO" id="GO:0016787">
    <property type="term" value="F:hydrolase activity"/>
    <property type="evidence" value="ECO:0007669"/>
    <property type="project" value="UniProtKB-KW"/>
</dbReference>
<proteinExistence type="predicted"/>
<dbReference type="InterPro" id="IPR022742">
    <property type="entry name" value="Hydrolase_4"/>
</dbReference>
<dbReference type="Proteomes" id="UP000236569">
    <property type="component" value="Unassembled WGS sequence"/>
</dbReference>
<evidence type="ECO:0000256" key="1">
    <source>
        <dbReference type="SAM" id="SignalP"/>
    </source>
</evidence>
<reference evidence="4" key="1">
    <citation type="submission" date="2018-01" db="EMBL/GenBank/DDBJ databases">
        <title>Draft Genome Sequence of the Radioresistant Bacterium Deinococcus aerius TR0125, Isolated from the Higher Atmosphere above Japan.</title>
        <authorList>
            <person name="Satoh K."/>
            <person name="Arai H."/>
            <person name="Sanzen T."/>
            <person name="Kawaguchi Y."/>
            <person name="Hayashi H."/>
            <person name="Yokobori S."/>
            <person name="Yamagishi A."/>
            <person name="Oono Y."/>
            <person name="Narumi I."/>
        </authorList>
    </citation>
    <scope>NUCLEOTIDE SEQUENCE [LARGE SCALE GENOMIC DNA]</scope>
    <source>
        <strain evidence="4">TR0125</strain>
    </source>
</reference>
<dbReference type="EMBL" id="BFAG01000001">
    <property type="protein sequence ID" value="GBF04031.1"/>
    <property type="molecule type" value="Genomic_DNA"/>
</dbReference>
<sequence>MRRVALPLLLTLFTTLTAARAGAVQLQAPDGLTLYAEHVSPTRPLGAVLLLHDAGRNLHEFDGVTGRLAREGYASLALDARFGGEYDGYSNRTAAGLGSRILTEADALRDLDVALAWLRRAHPGVPLFALGSGAGGVLLFPFAARHPDLAGILAFSPYRGDLFETDARAAARQLRVPVFVTSSDDPFEIGAARELARAARGVQYVPPGFGLRGAVTLDPVKTTEAAVSEGYWRAVLRFLRQPGAR</sequence>
<dbReference type="AlphaFoldDB" id="A0A2I9DH99"/>
<gene>
    <name evidence="3" type="ORF">DAERI_010203</name>
</gene>
<keyword evidence="4" id="KW-1185">Reference proteome</keyword>
<feature type="chain" id="PRO_5014427697" evidence="1">
    <location>
        <begin position="24"/>
        <end position="245"/>
    </location>
</feature>
<accession>A0A2I9DH99</accession>
<feature type="signal peptide" evidence="1">
    <location>
        <begin position="1"/>
        <end position="23"/>
    </location>
</feature>
<dbReference type="InterPro" id="IPR029058">
    <property type="entry name" value="AB_hydrolase_fold"/>
</dbReference>
<keyword evidence="3" id="KW-0378">Hydrolase</keyword>
<evidence type="ECO:0000259" key="2">
    <source>
        <dbReference type="Pfam" id="PF12146"/>
    </source>
</evidence>
<feature type="domain" description="Serine aminopeptidase S33" evidence="2">
    <location>
        <begin position="43"/>
        <end position="158"/>
    </location>
</feature>
<dbReference type="SUPFAM" id="SSF53474">
    <property type="entry name" value="alpha/beta-Hydrolases"/>
    <property type="match status" value="1"/>
</dbReference>
<comment type="caution">
    <text evidence="3">The sequence shown here is derived from an EMBL/GenBank/DDBJ whole genome shotgun (WGS) entry which is preliminary data.</text>
</comment>
<evidence type="ECO:0000313" key="4">
    <source>
        <dbReference type="Proteomes" id="UP000236569"/>
    </source>
</evidence>
<dbReference type="RefSeq" id="WP_103127620.1">
    <property type="nucleotide sequence ID" value="NZ_BFAG01000001.1"/>
</dbReference>